<dbReference type="EMBL" id="CABFNQ020000748">
    <property type="protein sequence ID" value="CAH0033904.1"/>
    <property type="molecule type" value="Genomic_DNA"/>
</dbReference>
<keyword evidence="1" id="KW-0596">Phosphopantetheine</keyword>
<evidence type="ECO:0000256" key="1">
    <source>
        <dbReference type="ARBA" id="ARBA00022450"/>
    </source>
</evidence>
<organism evidence="4 5">
    <name type="scientific">Clonostachys rhizophaga</name>
    <dbReference type="NCBI Taxonomy" id="160324"/>
    <lineage>
        <taxon>Eukaryota</taxon>
        <taxon>Fungi</taxon>
        <taxon>Dikarya</taxon>
        <taxon>Ascomycota</taxon>
        <taxon>Pezizomycotina</taxon>
        <taxon>Sordariomycetes</taxon>
        <taxon>Hypocreomycetidae</taxon>
        <taxon>Hypocreales</taxon>
        <taxon>Bionectriaceae</taxon>
        <taxon>Clonostachys</taxon>
    </lineage>
</organism>
<dbReference type="Gene3D" id="3.40.50.720">
    <property type="entry name" value="NAD(P)-binding Rossmann-like Domain"/>
    <property type="match status" value="1"/>
</dbReference>
<dbReference type="Proteomes" id="UP000696573">
    <property type="component" value="Unassembled WGS sequence"/>
</dbReference>
<keyword evidence="2" id="KW-0597">Phosphoprotein</keyword>
<dbReference type="InterPro" id="IPR036291">
    <property type="entry name" value="NAD(P)-bd_dom_sf"/>
</dbReference>
<name>A0A9N9YND1_9HYPO</name>
<feature type="domain" description="Ketoreductase (KR)" evidence="3">
    <location>
        <begin position="2"/>
        <end position="58"/>
    </location>
</feature>
<evidence type="ECO:0000256" key="2">
    <source>
        <dbReference type="ARBA" id="ARBA00022553"/>
    </source>
</evidence>
<dbReference type="PANTHER" id="PTHR43775">
    <property type="entry name" value="FATTY ACID SYNTHASE"/>
    <property type="match status" value="1"/>
</dbReference>
<dbReference type="PANTHER" id="PTHR43775:SF50">
    <property type="entry name" value="HIGHLY REDUCING POLYKETIDE SYNTHASE SRDA"/>
    <property type="match status" value="1"/>
</dbReference>
<dbReference type="OrthoDB" id="329835at2759"/>
<gene>
    <name evidence="4" type="ORF">CRHIZ90672A_00006808</name>
</gene>
<evidence type="ECO:0000313" key="4">
    <source>
        <dbReference type="EMBL" id="CAH0033904.1"/>
    </source>
</evidence>
<evidence type="ECO:0000259" key="3">
    <source>
        <dbReference type="Pfam" id="PF08659"/>
    </source>
</evidence>
<dbReference type="GO" id="GO:0004312">
    <property type="term" value="F:fatty acid synthase activity"/>
    <property type="evidence" value="ECO:0007669"/>
    <property type="project" value="TreeGrafter"/>
</dbReference>
<proteinExistence type="predicted"/>
<sequence>MSRGARNFVFMSHSSINKAKVKKLVARLKDAEANSHVVRGDVVHSNSVALTVRACEESRVESNEAWRKGIQPKWQGTWNLHTPFEIHELDFLLLTSSLSRSHGSATERNYCAPASFLMRSPMAQKTGKATSGNGSGSHL</sequence>
<dbReference type="Pfam" id="PF08659">
    <property type="entry name" value="KR"/>
    <property type="match status" value="2"/>
</dbReference>
<evidence type="ECO:0000313" key="5">
    <source>
        <dbReference type="Proteomes" id="UP000696573"/>
    </source>
</evidence>
<dbReference type="SUPFAM" id="SSF51735">
    <property type="entry name" value="NAD(P)-binding Rossmann-fold domains"/>
    <property type="match status" value="1"/>
</dbReference>
<reference evidence="4" key="1">
    <citation type="submission" date="2021-10" db="EMBL/GenBank/DDBJ databases">
        <authorList>
            <person name="Piombo E."/>
        </authorList>
    </citation>
    <scope>NUCLEOTIDE SEQUENCE</scope>
</reference>
<dbReference type="GO" id="GO:0044550">
    <property type="term" value="P:secondary metabolite biosynthetic process"/>
    <property type="evidence" value="ECO:0007669"/>
    <property type="project" value="TreeGrafter"/>
</dbReference>
<keyword evidence="5" id="KW-1185">Reference proteome</keyword>
<feature type="domain" description="Ketoreductase (KR)" evidence="3">
    <location>
        <begin position="62"/>
        <end position="117"/>
    </location>
</feature>
<dbReference type="AlphaFoldDB" id="A0A9N9YND1"/>
<dbReference type="InterPro" id="IPR050091">
    <property type="entry name" value="PKS_NRPS_Biosynth_Enz"/>
</dbReference>
<accession>A0A9N9YND1</accession>
<protein>
    <recommendedName>
        <fullName evidence="3">Ketoreductase (KR) domain-containing protein</fullName>
    </recommendedName>
</protein>
<dbReference type="InterPro" id="IPR013968">
    <property type="entry name" value="PKS_KR"/>
</dbReference>
<dbReference type="GO" id="GO:0006633">
    <property type="term" value="P:fatty acid biosynthetic process"/>
    <property type="evidence" value="ECO:0007669"/>
    <property type="project" value="TreeGrafter"/>
</dbReference>
<comment type="caution">
    <text evidence="4">The sequence shown here is derived from an EMBL/GenBank/DDBJ whole genome shotgun (WGS) entry which is preliminary data.</text>
</comment>